<dbReference type="RefSeq" id="WP_106153044.1">
    <property type="nucleotide sequence ID" value="NZ_PVTS01000007.1"/>
</dbReference>
<dbReference type="InterPro" id="IPR013785">
    <property type="entry name" value="Aldolase_TIM"/>
</dbReference>
<feature type="binding site" evidence="10">
    <location>
        <begin position="187"/>
        <end position="188"/>
    </location>
    <ligand>
        <name>2-[(2R,5Z)-2-carboxy-4-methylthiazol-5(2H)-ylidene]ethyl phosphate</name>
        <dbReference type="ChEBI" id="CHEBI:62899"/>
    </ligand>
</feature>
<comment type="cofactor">
    <cofactor evidence="10">
        <name>Mg(2+)</name>
        <dbReference type="ChEBI" id="CHEBI:18420"/>
    </cofactor>
    <text evidence="10">Binds 1 Mg(2+) ion per subunit.</text>
</comment>
<keyword evidence="4 10" id="KW-0479">Metal-binding</keyword>
<dbReference type="InterPro" id="IPR036206">
    <property type="entry name" value="ThiamineP_synth_sf"/>
</dbReference>
<feature type="binding site" evidence="10">
    <location>
        <position position="72"/>
    </location>
    <ligand>
        <name>Mg(2+)</name>
        <dbReference type="ChEBI" id="CHEBI:18420"/>
    </ligand>
</feature>
<feature type="binding site" evidence="10">
    <location>
        <position position="91"/>
    </location>
    <ligand>
        <name>Mg(2+)</name>
        <dbReference type="ChEBI" id="CHEBI:18420"/>
    </ligand>
</feature>
<comment type="catalytic activity">
    <reaction evidence="7 10 11">
        <text>4-methyl-5-(2-phosphooxyethyl)-thiazole + 4-amino-2-methyl-5-(diphosphooxymethyl)pyrimidine + H(+) = thiamine phosphate + diphosphate</text>
        <dbReference type="Rhea" id="RHEA:22328"/>
        <dbReference type="ChEBI" id="CHEBI:15378"/>
        <dbReference type="ChEBI" id="CHEBI:33019"/>
        <dbReference type="ChEBI" id="CHEBI:37575"/>
        <dbReference type="ChEBI" id="CHEBI:57841"/>
        <dbReference type="ChEBI" id="CHEBI:58296"/>
        <dbReference type="EC" id="2.5.1.3"/>
    </reaction>
</comment>
<evidence type="ECO:0000313" key="15">
    <source>
        <dbReference type="Proteomes" id="UP000252733"/>
    </source>
</evidence>
<evidence type="ECO:0000256" key="10">
    <source>
        <dbReference type="HAMAP-Rule" id="MF_00097"/>
    </source>
</evidence>
<dbReference type="InterPro" id="IPR022998">
    <property type="entry name" value="ThiamineP_synth_TenI"/>
</dbReference>
<reference evidence="14 15" key="1">
    <citation type="submission" date="2018-07" db="EMBL/GenBank/DDBJ databases">
        <title>Freshwater and sediment microbial communities from various areas in North America, analyzing microbe dynamics in response to fracking.</title>
        <authorList>
            <person name="Lamendella R."/>
        </authorList>
    </citation>
    <scope>NUCLEOTIDE SEQUENCE [LARGE SCALE GENOMIC DNA]</scope>
    <source>
        <strain evidence="14 15">160A</strain>
    </source>
</reference>
<name>A0A2T0XMC2_9BACT</name>
<evidence type="ECO:0000256" key="4">
    <source>
        <dbReference type="ARBA" id="ARBA00022723"/>
    </source>
</evidence>
<feature type="binding site" evidence="10">
    <location>
        <position position="110"/>
    </location>
    <ligand>
        <name>4-amino-2-methyl-5-(diphosphooxymethyl)pyrimidine</name>
        <dbReference type="ChEBI" id="CHEBI:57841"/>
    </ligand>
</feature>
<comment type="function">
    <text evidence="1 10">Condenses 4-methyl-5-(beta-hydroxyethyl)thiazole monophosphate (THZ-P) and 2-methyl-4-amino-5-hydroxymethyl pyrimidine pyrophosphate (HMP-PP) to form thiamine monophosphate (TMP).</text>
</comment>
<protein>
    <recommendedName>
        <fullName evidence="10">Thiamine-phosphate synthase</fullName>
        <shortName evidence="10">TP synthase</shortName>
        <shortName evidence="10">TPS</shortName>
        <ecNumber evidence="10">2.5.1.3</ecNumber>
    </recommendedName>
    <alternativeName>
        <fullName evidence="10">Thiamine-phosphate pyrophosphorylase</fullName>
        <shortName evidence="10">TMP pyrophosphorylase</shortName>
        <shortName evidence="10">TMP-PPase</shortName>
    </alternativeName>
</protein>
<dbReference type="Proteomes" id="UP000252733">
    <property type="component" value="Unassembled WGS sequence"/>
</dbReference>
<dbReference type="FunFam" id="3.20.20.70:FF:000096">
    <property type="entry name" value="Thiamine-phosphate synthase"/>
    <property type="match status" value="1"/>
</dbReference>
<gene>
    <name evidence="10" type="primary">thiE</name>
    <name evidence="14" type="ORF">DFO77_103181</name>
</gene>
<evidence type="ECO:0000256" key="7">
    <source>
        <dbReference type="ARBA" id="ARBA00047334"/>
    </source>
</evidence>
<keyword evidence="5 10" id="KW-0460">Magnesium</keyword>
<keyword evidence="3 10" id="KW-0808">Transferase</keyword>
<dbReference type="GO" id="GO:0004789">
    <property type="term" value="F:thiamine-phosphate diphosphorylase activity"/>
    <property type="evidence" value="ECO:0007669"/>
    <property type="project" value="UniProtKB-UniRule"/>
</dbReference>
<evidence type="ECO:0000256" key="5">
    <source>
        <dbReference type="ARBA" id="ARBA00022842"/>
    </source>
</evidence>
<feature type="binding site" evidence="10">
    <location>
        <position position="139"/>
    </location>
    <ligand>
        <name>4-amino-2-methyl-5-(diphosphooxymethyl)pyrimidine</name>
        <dbReference type="ChEBI" id="CHEBI:57841"/>
    </ligand>
</feature>
<comment type="pathway">
    <text evidence="2 10 12">Cofactor biosynthesis; thiamine diphosphate biosynthesis; thiamine phosphate from 4-amino-2-methyl-5-diphosphomethylpyrimidine and 4-methyl-5-(2-phosphoethyl)-thiazole: step 1/1.</text>
</comment>
<dbReference type="GO" id="GO:0009229">
    <property type="term" value="P:thiamine diphosphate biosynthetic process"/>
    <property type="evidence" value="ECO:0007669"/>
    <property type="project" value="UniProtKB-UniRule"/>
</dbReference>
<organism evidence="14 15">
    <name type="scientific">Marinilabilia salmonicolor</name>
    <dbReference type="NCBI Taxonomy" id="989"/>
    <lineage>
        <taxon>Bacteria</taxon>
        <taxon>Pseudomonadati</taxon>
        <taxon>Bacteroidota</taxon>
        <taxon>Bacteroidia</taxon>
        <taxon>Marinilabiliales</taxon>
        <taxon>Marinilabiliaceae</taxon>
        <taxon>Marinilabilia</taxon>
    </lineage>
</organism>
<dbReference type="EC" id="2.5.1.3" evidence="10"/>
<dbReference type="GO" id="GO:0000287">
    <property type="term" value="F:magnesium ion binding"/>
    <property type="evidence" value="ECO:0007669"/>
    <property type="project" value="UniProtKB-UniRule"/>
</dbReference>
<evidence type="ECO:0000256" key="1">
    <source>
        <dbReference type="ARBA" id="ARBA00003814"/>
    </source>
</evidence>
<dbReference type="SUPFAM" id="SSF51391">
    <property type="entry name" value="Thiamin phosphate synthase"/>
    <property type="match status" value="1"/>
</dbReference>
<feature type="binding site" evidence="10">
    <location>
        <position position="71"/>
    </location>
    <ligand>
        <name>4-amino-2-methyl-5-(diphosphooxymethyl)pyrimidine</name>
        <dbReference type="ChEBI" id="CHEBI:57841"/>
    </ligand>
</feature>
<feature type="binding site" evidence="10">
    <location>
        <begin position="39"/>
        <end position="43"/>
    </location>
    <ligand>
        <name>4-amino-2-methyl-5-(diphosphooxymethyl)pyrimidine</name>
        <dbReference type="ChEBI" id="CHEBI:57841"/>
    </ligand>
</feature>
<feature type="domain" description="Thiamine phosphate synthase/TenI" evidence="13">
    <location>
        <begin position="9"/>
        <end position="190"/>
    </location>
</feature>
<evidence type="ECO:0000256" key="3">
    <source>
        <dbReference type="ARBA" id="ARBA00022679"/>
    </source>
</evidence>
<evidence type="ECO:0000256" key="11">
    <source>
        <dbReference type="RuleBase" id="RU003826"/>
    </source>
</evidence>
<dbReference type="GO" id="GO:0009228">
    <property type="term" value="P:thiamine biosynthetic process"/>
    <property type="evidence" value="ECO:0007669"/>
    <property type="project" value="UniProtKB-KW"/>
</dbReference>
<dbReference type="CDD" id="cd00564">
    <property type="entry name" value="TMP_TenI"/>
    <property type="match status" value="1"/>
</dbReference>
<dbReference type="UniPathway" id="UPA00060">
    <property type="reaction ID" value="UER00141"/>
</dbReference>
<sequence length="214" mass="23020">MRPSFSLDLYLVTDRDLSLGRSLTEIVEKAVKGGITMVQLREKNASTRQFVHEALQIRPILKKNGIPLIINDRVDVAMAIDADGVHLGQNDMQWQMARTLLGPEKIIGLSIENVDQLTDANEANIDYIGISPVFTTPTKKELFKGLGLSETGKIATLSKHPSVAIGGINKSNAAGVLSTGTNGISVVSAICSAEDPEAAAKELSDIIQQEKKQS</sequence>
<comment type="catalytic activity">
    <reaction evidence="8 10 11">
        <text>2-(2-carboxy-4-methylthiazol-5-yl)ethyl phosphate + 4-amino-2-methyl-5-(diphosphooxymethyl)pyrimidine + 2 H(+) = thiamine phosphate + CO2 + diphosphate</text>
        <dbReference type="Rhea" id="RHEA:47848"/>
        <dbReference type="ChEBI" id="CHEBI:15378"/>
        <dbReference type="ChEBI" id="CHEBI:16526"/>
        <dbReference type="ChEBI" id="CHEBI:33019"/>
        <dbReference type="ChEBI" id="CHEBI:37575"/>
        <dbReference type="ChEBI" id="CHEBI:57841"/>
        <dbReference type="ChEBI" id="CHEBI:62890"/>
        <dbReference type="EC" id="2.5.1.3"/>
    </reaction>
</comment>
<dbReference type="EMBL" id="QPIZ01000003">
    <property type="protein sequence ID" value="RCW38709.1"/>
    <property type="molecule type" value="Genomic_DNA"/>
</dbReference>
<dbReference type="HAMAP" id="MF_00097">
    <property type="entry name" value="TMP_synthase"/>
    <property type="match status" value="1"/>
</dbReference>
<dbReference type="STRING" id="1168289.GCA_000259075_01818"/>
<keyword evidence="6 10" id="KW-0784">Thiamine biosynthesis</keyword>
<keyword evidence="15" id="KW-1185">Reference proteome</keyword>
<dbReference type="PANTHER" id="PTHR20857">
    <property type="entry name" value="THIAMINE-PHOSPHATE PYROPHOSPHORYLASE"/>
    <property type="match status" value="1"/>
</dbReference>
<feature type="binding site" evidence="10">
    <location>
        <position position="167"/>
    </location>
    <ligand>
        <name>2-[(2R,5Z)-2-carboxy-4-methylthiazol-5(2H)-ylidene]ethyl phosphate</name>
        <dbReference type="ChEBI" id="CHEBI:62899"/>
    </ligand>
</feature>
<evidence type="ECO:0000256" key="8">
    <source>
        <dbReference type="ARBA" id="ARBA00047851"/>
    </source>
</evidence>
<proteinExistence type="inferred from homology"/>
<dbReference type="OrthoDB" id="9812206at2"/>
<evidence type="ECO:0000256" key="2">
    <source>
        <dbReference type="ARBA" id="ARBA00005165"/>
    </source>
</evidence>
<dbReference type="GO" id="GO:0005737">
    <property type="term" value="C:cytoplasm"/>
    <property type="evidence" value="ECO:0007669"/>
    <property type="project" value="TreeGrafter"/>
</dbReference>
<evidence type="ECO:0000313" key="14">
    <source>
        <dbReference type="EMBL" id="RCW38709.1"/>
    </source>
</evidence>
<dbReference type="NCBIfam" id="TIGR00693">
    <property type="entry name" value="thiE"/>
    <property type="match status" value="1"/>
</dbReference>
<evidence type="ECO:0000259" key="13">
    <source>
        <dbReference type="Pfam" id="PF02581"/>
    </source>
</evidence>
<dbReference type="Gene3D" id="3.20.20.70">
    <property type="entry name" value="Aldolase class I"/>
    <property type="match status" value="1"/>
</dbReference>
<accession>A0A2T0XMC2</accession>
<dbReference type="PANTHER" id="PTHR20857:SF23">
    <property type="entry name" value="THIAMINE BIOSYNTHETIC BIFUNCTIONAL ENZYME"/>
    <property type="match status" value="1"/>
</dbReference>
<dbReference type="AlphaFoldDB" id="A0A2T0XMC2"/>
<feature type="binding site" evidence="10">
    <location>
        <begin position="136"/>
        <end position="138"/>
    </location>
    <ligand>
        <name>2-[(2R,5Z)-2-carboxy-4-methylthiazol-5(2H)-ylidene]ethyl phosphate</name>
        <dbReference type="ChEBI" id="CHEBI:62899"/>
    </ligand>
</feature>
<comment type="similarity">
    <text evidence="10 11">Belongs to the thiamine-phosphate synthase family.</text>
</comment>
<evidence type="ECO:0000256" key="9">
    <source>
        <dbReference type="ARBA" id="ARBA00047883"/>
    </source>
</evidence>
<evidence type="ECO:0000256" key="12">
    <source>
        <dbReference type="RuleBase" id="RU004253"/>
    </source>
</evidence>
<dbReference type="Pfam" id="PF02581">
    <property type="entry name" value="TMP-TENI"/>
    <property type="match status" value="1"/>
</dbReference>
<evidence type="ECO:0000256" key="6">
    <source>
        <dbReference type="ARBA" id="ARBA00022977"/>
    </source>
</evidence>
<comment type="caution">
    <text evidence="14">The sequence shown here is derived from an EMBL/GenBank/DDBJ whole genome shotgun (WGS) entry which is preliminary data.</text>
</comment>
<dbReference type="InterPro" id="IPR034291">
    <property type="entry name" value="TMP_synthase"/>
</dbReference>
<comment type="catalytic activity">
    <reaction evidence="9 10 11">
        <text>2-[(2R,5Z)-2-carboxy-4-methylthiazol-5(2H)-ylidene]ethyl phosphate + 4-amino-2-methyl-5-(diphosphooxymethyl)pyrimidine + 2 H(+) = thiamine phosphate + CO2 + diphosphate</text>
        <dbReference type="Rhea" id="RHEA:47844"/>
        <dbReference type="ChEBI" id="CHEBI:15378"/>
        <dbReference type="ChEBI" id="CHEBI:16526"/>
        <dbReference type="ChEBI" id="CHEBI:33019"/>
        <dbReference type="ChEBI" id="CHEBI:37575"/>
        <dbReference type="ChEBI" id="CHEBI:57841"/>
        <dbReference type="ChEBI" id="CHEBI:62899"/>
        <dbReference type="EC" id="2.5.1.3"/>
    </reaction>
</comment>